<dbReference type="NCBIfam" id="TIGR02824">
    <property type="entry name" value="quinone_pig3"/>
    <property type="match status" value="1"/>
</dbReference>
<evidence type="ECO:0000259" key="3">
    <source>
        <dbReference type="SMART" id="SM00829"/>
    </source>
</evidence>
<reference evidence="4 5" key="1">
    <citation type="submission" date="2013-03" db="EMBL/GenBank/DDBJ databases">
        <title>Salinisphaera dokdonensis CL-ES53 Genome Sequencing.</title>
        <authorList>
            <person name="Li C."/>
            <person name="Lai Q."/>
            <person name="Shao Z."/>
        </authorList>
    </citation>
    <scope>NUCLEOTIDE SEQUENCE [LARGE SCALE GENOMIC DNA]</scope>
    <source>
        <strain evidence="4 5">CL-ES53</strain>
    </source>
</reference>
<dbReference type="PANTHER" id="PTHR48106:SF8">
    <property type="entry name" value="OS02G0805600 PROTEIN"/>
    <property type="match status" value="1"/>
</dbReference>
<evidence type="ECO:0000256" key="2">
    <source>
        <dbReference type="ARBA" id="ARBA00023002"/>
    </source>
</evidence>
<evidence type="ECO:0000313" key="5">
    <source>
        <dbReference type="Proteomes" id="UP001460888"/>
    </source>
</evidence>
<evidence type="ECO:0000313" key="4">
    <source>
        <dbReference type="EMBL" id="MES1927968.1"/>
    </source>
</evidence>
<dbReference type="InterPro" id="IPR013154">
    <property type="entry name" value="ADH-like_N"/>
</dbReference>
<dbReference type="CDD" id="cd05276">
    <property type="entry name" value="p53_inducible_oxidoreductase"/>
    <property type="match status" value="1"/>
</dbReference>
<feature type="domain" description="Enoyl reductase (ER)" evidence="3">
    <location>
        <begin position="10"/>
        <end position="330"/>
    </location>
</feature>
<dbReference type="Pfam" id="PF08240">
    <property type="entry name" value="ADH_N"/>
    <property type="match status" value="1"/>
</dbReference>
<dbReference type="RefSeq" id="WP_353108756.1">
    <property type="nucleotide sequence ID" value="NZ_APND01000001.1"/>
</dbReference>
<proteinExistence type="predicted"/>
<dbReference type="Gene3D" id="3.40.50.720">
    <property type="entry name" value="NAD(P)-binding Rossmann-like Domain"/>
    <property type="match status" value="1"/>
</dbReference>
<dbReference type="Pfam" id="PF13602">
    <property type="entry name" value="ADH_zinc_N_2"/>
    <property type="match status" value="1"/>
</dbReference>
<dbReference type="Proteomes" id="UP001460888">
    <property type="component" value="Unassembled WGS sequence"/>
</dbReference>
<organism evidence="4 5">
    <name type="scientific">Salinisphaera dokdonensis CL-ES53</name>
    <dbReference type="NCBI Taxonomy" id="1304272"/>
    <lineage>
        <taxon>Bacteria</taxon>
        <taxon>Pseudomonadati</taxon>
        <taxon>Pseudomonadota</taxon>
        <taxon>Gammaproteobacteria</taxon>
        <taxon>Salinisphaerales</taxon>
        <taxon>Salinisphaeraceae</taxon>
        <taxon>Salinisphaera</taxon>
    </lineage>
</organism>
<name>A0ABV2AXV3_9GAMM</name>
<dbReference type="Gene3D" id="3.90.180.10">
    <property type="entry name" value="Medium-chain alcohol dehydrogenases, catalytic domain"/>
    <property type="match status" value="1"/>
</dbReference>
<dbReference type="InterPro" id="IPR014189">
    <property type="entry name" value="Quinone_OxRdtase_PIG3"/>
</dbReference>
<keyword evidence="2" id="KW-0560">Oxidoreductase</keyword>
<dbReference type="InterPro" id="IPR020843">
    <property type="entry name" value="ER"/>
</dbReference>
<dbReference type="InterPro" id="IPR036291">
    <property type="entry name" value="NAD(P)-bd_dom_sf"/>
</dbReference>
<comment type="caution">
    <text evidence="4">The sequence shown here is derived from an EMBL/GenBank/DDBJ whole genome shotgun (WGS) entry which is preliminary data.</text>
</comment>
<keyword evidence="5" id="KW-1185">Reference proteome</keyword>
<gene>
    <name evidence="4" type="ORF">SADO_01895</name>
</gene>
<dbReference type="SUPFAM" id="SSF50129">
    <property type="entry name" value="GroES-like"/>
    <property type="match status" value="1"/>
</dbReference>
<dbReference type="PANTHER" id="PTHR48106">
    <property type="entry name" value="QUINONE OXIDOREDUCTASE PIG3-RELATED"/>
    <property type="match status" value="1"/>
</dbReference>
<keyword evidence="1" id="KW-0521">NADP</keyword>
<dbReference type="SUPFAM" id="SSF51735">
    <property type="entry name" value="NAD(P)-binding Rossmann-fold domains"/>
    <property type="match status" value="1"/>
</dbReference>
<dbReference type="SMART" id="SM00829">
    <property type="entry name" value="PKS_ER"/>
    <property type="match status" value="1"/>
</dbReference>
<dbReference type="EMBL" id="APND01000001">
    <property type="protein sequence ID" value="MES1927968.1"/>
    <property type="molecule type" value="Genomic_DNA"/>
</dbReference>
<evidence type="ECO:0000256" key="1">
    <source>
        <dbReference type="ARBA" id="ARBA00022857"/>
    </source>
</evidence>
<sequence length="333" mass="35966">MRAWLVEKPGAPEALELKTVDTPEPGPDEILVDVRAVGINQADVLQRKGGYPPPHGYDVRRPGLEYAGTVAAVGDRVKSRAVGDRVMGLIGGGSYAEQLVVHEHEALTIPAHYDFEQAAAMPEAFLTAYRALFLVGELAAGQWALVRGATSGVGQAGLQLINALGARSIATSRKQARLDELDKRFKALGFDCAFDIGLEDGDAGVAKAVREQTGGAHVIMDFVGGPALDDNMSALRDEGRQVQVGLIGGRKSEIDMGKLLMRRLSINAMTMRSLPLERKIMLAKMFNDRLLPLFEAGKLKPMVDQAFAFDQAVEAHRMMESGEHAGKLVLVRE</sequence>
<dbReference type="InterPro" id="IPR011032">
    <property type="entry name" value="GroES-like_sf"/>
</dbReference>
<protein>
    <submittedName>
        <fullName evidence="4">Quinone oxidureductase</fullName>
    </submittedName>
</protein>
<accession>A0ABV2AXV3</accession>